<accession>A0A8K0I3Q2</accession>
<dbReference type="AlphaFoldDB" id="A0A8K0I3Q2"/>
<dbReference type="GO" id="GO:0009639">
    <property type="term" value="P:response to red or far red light"/>
    <property type="evidence" value="ECO:0007669"/>
    <property type="project" value="InterPro"/>
</dbReference>
<dbReference type="PANTHER" id="PTHR31161">
    <property type="entry name" value="PROTEIN GRAVITROPIC IN THE LIGHT 1"/>
    <property type="match status" value="1"/>
</dbReference>
<dbReference type="InterPro" id="IPR056813">
    <property type="entry name" value="GIL1_IRKI_C"/>
</dbReference>
<organism evidence="4 5">
    <name type="scientific">Cocos nucifera</name>
    <name type="common">Coconut palm</name>
    <dbReference type="NCBI Taxonomy" id="13894"/>
    <lineage>
        <taxon>Eukaryota</taxon>
        <taxon>Viridiplantae</taxon>
        <taxon>Streptophyta</taxon>
        <taxon>Embryophyta</taxon>
        <taxon>Tracheophyta</taxon>
        <taxon>Spermatophyta</taxon>
        <taxon>Magnoliopsida</taxon>
        <taxon>Liliopsida</taxon>
        <taxon>Arecaceae</taxon>
        <taxon>Arecoideae</taxon>
        <taxon>Cocoseae</taxon>
        <taxon>Attaleinae</taxon>
        <taxon>Cocos</taxon>
    </lineage>
</organism>
<protein>
    <submittedName>
        <fullName evidence="4">Protein GRAVITROPIC IN THE LIGHT 1</fullName>
    </submittedName>
</protein>
<evidence type="ECO:0000313" key="5">
    <source>
        <dbReference type="Proteomes" id="UP000797356"/>
    </source>
</evidence>
<dbReference type="Proteomes" id="UP000797356">
    <property type="component" value="Chromosome 3"/>
</dbReference>
<evidence type="ECO:0000259" key="2">
    <source>
        <dbReference type="Pfam" id="PF04859"/>
    </source>
</evidence>
<evidence type="ECO:0000259" key="3">
    <source>
        <dbReference type="Pfam" id="PF24994"/>
    </source>
</evidence>
<feature type="domain" description="DUF641" evidence="2">
    <location>
        <begin position="88"/>
        <end position="214"/>
    </location>
</feature>
<dbReference type="OrthoDB" id="1915848at2759"/>
<dbReference type="GO" id="GO:0009959">
    <property type="term" value="P:negative gravitropism"/>
    <property type="evidence" value="ECO:0007669"/>
    <property type="project" value="InterPro"/>
</dbReference>
<reference evidence="4" key="1">
    <citation type="journal article" date="2017" name="Gigascience">
        <title>The genome draft of coconut (Cocos nucifera).</title>
        <authorList>
            <person name="Xiao Y."/>
            <person name="Xu P."/>
            <person name="Fan H."/>
            <person name="Baudouin L."/>
            <person name="Xia W."/>
            <person name="Bocs S."/>
            <person name="Xu J."/>
            <person name="Li Q."/>
            <person name="Guo A."/>
            <person name="Zhou L."/>
            <person name="Li J."/>
            <person name="Wu Y."/>
            <person name="Ma Z."/>
            <person name="Armero A."/>
            <person name="Issali A.E."/>
            <person name="Liu N."/>
            <person name="Peng M."/>
            <person name="Yang Y."/>
        </authorList>
    </citation>
    <scope>NUCLEOTIDE SEQUENCE</scope>
    <source>
        <tissue evidence="4">Spear leaf of Hainan Tall coconut</tissue>
    </source>
</reference>
<reference evidence="4" key="2">
    <citation type="submission" date="2019-07" db="EMBL/GenBank/DDBJ databases">
        <authorList>
            <person name="Yang Y."/>
            <person name="Bocs S."/>
            <person name="Baudouin L."/>
        </authorList>
    </citation>
    <scope>NUCLEOTIDE SEQUENCE</scope>
    <source>
        <tissue evidence="4">Spear leaf of Hainan Tall coconut</tissue>
    </source>
</reference>
<evidence type="ECO:0000256" key="1">
    <source>
        <dbReference type="SAM" id="MobiDB-lite"/>
    </source>
</evidence>
<feature type="region of interest" description="Disordered" evidence="1">
    <location>
        <begin position="64"/>
        <end position="85"/>
    </location>
</feature>
<dbReference type="InterPro" id="IPR040225">
    <property type="entry name" value="GIL1-like"/>
</dbReference>
<dbReference type="Pfam" id="PF24994">
    <property type="entry name" value="GIL1_IRKI_C"/>
    <property type="match status" value="1"/>
</dbReference>
<dbReference type="InterPro" id="IPR006943">
    <property type="entry name" value="DUF641_pln"/>
</dbReference>
<dbReference type="Pfam" id="PF04859">
    <property type="entry name" value="DUF641"/>
    <property type="match status" value="1"/>
</dbReference>
<comment type="caution">
    <text evidence="4">The sequence shown here is derived from an EMBL/GenBank/DDBJ whole genome shotgun (WGS) entry which is preliminary data.</text>
</comment>
<keyword evidence="5" id="KW-1185">Reference proteome</keyword>
<dbReference type="EMBL" id="CM017874">
    <property type="protein sequence ID" value="KAG1335280.1"/>
    <property type="molecule type" value="Genomic_DNA"/>
</dbReference>
<feature type="domain" description="GIL1/IRKI C-terminal" evidence="3">
    <location>
        <begin position="416"/>
        <end position="472"/>
    </location>
</feature>
<proteinExistence type="predicted"/>
<name>A0A8K0I3Q2_COCNU</name>
<evidence type="ECO:0000313" key="4">
    <source>
        <dbReference type="EMBL" id="KAG1335280.1"/>
    </source>
</evidence>
<sequence length="481" mass="53277">METARPAPPNFGSLAKTFTKILRLRRAATGSGGGGGVGVAPEECKPIMEKLKLSGNLREYSTMLSEPHKDEDGKQQQQRSLKLSSKDKEAMESLLANLFASVSAIKAAYAQLQVAQSPYDPDSIQSADKAVVSELKHLSVLKQSYLKNKLQPHAPPPSQSALAAQIQEQHSLLRTYQITTKKLEAELQLKDSEILSLQAELLASKKQNRVLEARLHPGRSLAALDDLHLSGLNPTHFLTALRFTVKSIRSFVKLTVREMESAGWDLGAAAGSIQPDVLRRKPGHRIFAFESFVCQKMFSDFHRRDFNLSSSADRSAWDQRRFFEEFSDLQFVSLKQVFDRKGQNSALGKFLRAKYLSLVHPKMEASFFGDLDQRALVSSGRGFPESAFFAGFAEMARRVWLLHCLFFSFGPEEGSIFQALRGTRFSEVYMESVADDDDDGDDGTAGARPTAVGFTVVPGFRVGKTLIQCKVYLSSRVGGRS</sequence>
<gene>
    <name evidence="4" type="ORF">COCNU_03G013990</name>
</gene>